<dbReference type="Gene3D" id="3.40.50.150">
    <property type="entry name" value="Vaccinia Virus protein VP39"/>
    <property type="match status" value="1"/>
</dbReference>
<feature type="region of interest" description="Disordered" evidence="4">
    <location>
        <begin position="1"/>
        <end position="23"/>
    </location>
</feature>
<name>A0A4S4FXW4_9MICO</name>
<feature type="domain" description="Methyltransferase type 11" evidence="5">
    <location>
        <begin position="44"/>
        <end position="132"/>
    </location>
</feature>
<dbReference type="SUPFAM" id="SSF53335">
    <property type="entry name" value="S-adenosyl-L-methionine-dependent methyltransferases"/>
    <property type="match status" value="1"/>
</dbReference>
<reference evidence="6 7" key="1">
    <citation type="submission" date="2019-04" db="EMBL/GenBank/DDBJ databases">
        <authorList>
            <person name="Jiang L."/>
        </authorList>
    </citation>
    <scope>NUCLEOTIDE SEQUENCE [LARGE SCALE GENOMIC DNA]</scope>
    <source>
        <strain evidence="6 7">YIM 131861</strain>
    </source>
</reference>
<dbReference type="InterPro" id="IPR029063">
    <property type="entry name" value="SAM-dependent_MTases_sf"/>
</dbReference>
<accession>A0A4S4FXW4</accession>
<dbReference type="PANTHER" id="PTHR44942:SF4">
    <property type="entry name" value="METHYLTRANSFERASE TYPE 11 DOMAIN-CONTAINING PROTEIN"/>
    <property type="match status" value="1"/>
</dbReference>
<evidence type="ECO:0000313" key="7">
    <source>
        <dbReference type="Proteomes" id="UP000307380"/>
    </source>
</evidence>
<dbReference type="Pfam" id="PF08241">
    <property type="entry name" value="Methyltransf_11"/>
    <property type="match status" value="1"/>
</dbReference>
<dbReference type="GO" id="GO:0008757">
    <property type="term" value="F:S-adenosylmethionine-dependent methyltransferase activity"/>
    <property type="evidence" value="ECO:0007669"/>
    <property type="project" value="InterPro"/>
</dbReference>
<keyword evidence="2 6" id="KW-0489">Methyltransferase</keyword>
<comment type="caution">
    <text evidence="6">The sequence shown here is derived from an EMBL/GenBank/DDBJ whole genome shotgun (WGS) entry which is preliminary data.</text>
</comment>
<sequence>MSDTTRDRQHAESFRENADGYDAHRPSYPVESVRWLLGAAQDVVDVGAGTGKLSAELVALGASVTAIDPSADMLRVLGERLPQVETVEGSAEHLPIPDACADLVTFAQAWHWVDVDAATREVLRVLRPGGRLGLIWNTRDESVPWVDELSAAMHRGLHEASAYHPTLGAGLTIAGKHEQRWTQRTTREGILQLATTRSYYLTATESERTAMLDRIARVLDAHPETRADEILLPYVTEAWIAERFTPGC</sequence>
<evidence type="ECO:0000256" key="1">
    <source>
        <dbReference type="ARBA" id="ARBA00008361"/>
    </source>
</evidence>
<keyword evidence="7" id="KW-1185">Reference proteome</keyword>
<evidence type="ECO:0000313" key="6">
    <source>
        <dbReference type="EMBL" id="THG35268.1"/>
    </source>
</evidence>
<dbReference type="GO" id="GO:0032259">
    <property type="term" value="P:methylation"/>
    <property type="evidence" value="ECO:0007669"/>
    <property type="project" value="UniProtKB-KW"/>
</dbReference>
<proteinExistence type="inferred from homology"/>
<dbReference type="OrthoDB" id="9797252at2"/>
<evidence type="ECO:0000259" key="5">
    <source>
        <dbReference type="Pfam" id="PF08241"/>
    </source>
</evidence>
<dbReference type="AlphaFoldDB" id="A0A4S4FXW4"/>
<keyword evidence="3 6" id="KW-0808">Transferase</keyword>
<protein>
    <submittedName>
        <fullName evidence="6">Methyltransferase domain-containing protein</fullName>
    </submittedName>
</protein>
<dbReference type="Proteomes" id="UP000307380">
    <property type="component" value="Unassembled WGS sequence"/>
</dbReference>
<comment type="similarity">
    <text evidence="1">Belongs to the methyltransferase superfamily.</text>
</comment>
<dbReference type="RefSeq" id="WP_136422523.1">
    <property type="nucleotide sequence ID" value="NZ_SSSN01000003.1"/>
</dbReference>
<evidence type="ECO:0000256" key="4">
    <source>
        <dbReference type="SAM" id="MobiDB-lite"/>
    </source>
</evidence>
<dbReference type="PANTHER" id="PTHR44942">
    <property type="entry name" value="METHYLTRANSF_11 DOMAIN-CONTAINING PROTEIN"/>
    <property type="match status" value="1"/>
</dbReference>
<dbReference type="InterPro" id="IPR051052">
    <property type="entry name" value="Diverse_substrate_MTase"/>
</dbReference>
<dbReference type="EMBL" id="SSSN01000003">
    <property type="protein sequence ID" value="THG35268.1"/>
    <property type="molecule type" value="Genomic_DNA"/>
</dbReference>
<dbReference type="CDD" id="cd02440">
    <property type="entry name" value="AdoMet_MTases"/>
    <property type="match status" value="1"/>
</dbReference>
<dbReference type="InterPro" id="IPR013216">
    <property type="entry name" value="Methyltransf_11"/>
</dbReference>
<gene>
    <name evidence="6" type="ORF">E6C70_04185</name>
</gene>
<organism evidence="6 7">
    <name type="scientific">Orlajensenia flava</name>
    <dbReference type="NCBI Taxonomy" id="2565934"/>
    <lineage>
        <taxon>Bacteria</taxon>
        <taxon>Bacillati</taxon>
        <taxon>Actinomycetota</taxon>
        <taxon>Actinomycetes</taxon>
        <taxon>Micrococcales</taxon>
        <taxon>Microbacteriaceae</taxon>
        <taxon>Orlajensenia</taxon>
    </lineage>
</organism>
<evidence type="ECO:0000256" key="2">
    <source>
        <dbReference type="ARBA" id="ARBA00022603"/>
    </source>
</evidence>
<evidence type="ECO:0000256" key="3">
    <source>
        <dbReference type="ARBA" id="ARBA00022679"/>
    </source>
</evidence>